<dbReference type="EMBL" id="RJUK01000001">
    <property type="protein sequence ID" value="ROQ20703.1"/>
    <property type="molecule type" value="Genomic_DNA"/>
</dbReference>
<dbReference type="SUPFAM" id="SSF47090">
    <property type="entry name" value="PGBD-like"/>
    <property type="match status" value="1"/>
</dbReference>
<proteinExistence type="predicted"/>
<dbReference type="PANTHER" id="PTHR35894:SF1">
    <property type="entry name" value="PHOSPHORIBULOKINASE _ URIDINE KINASE FAMILY"/>
    <property type="match status" value="1"/>
</dbReference>
<keyword evidence="4" id="KW-1185">Reference proteome</keyword>
<dbReference type="OrthoDB" id="9780149at2"/>
<dbReference type="SMART" id="SM00382">
    <property type="entry name" value="AAA"/>
    <property type="match status" value="1"/>
</dbReference>
<feature type="domain" description="AAA+ ATPase" evidence="2">
    <location>
        <begin position="41"/>
        <end position="196"/>
    </location>
</feature>
<dbReference type="InterPro" id="IPR036366">
    <property type="entry name" value="PGBDSf"/>
</dbReference>
<feature type="compositionally biased region" description="Low complexity" evidence="1">
    <location>
        <begin position="333"/>
        <end position="345"/>
    </location>
</feature>
<dbReference type="Gene3D" id="3.40.50.300">
    <property type="entry name" value="P-loop containing nucleotide triphosphate hydrolases"/>
    <property type="match status" value="1"/>
</dbReference>
<accession>A0A3N1NX07</accession>
<dbReference type="InterPro" id="IPR003593">
    <property type="entry name" value="AAA+_ATPase"/>
</dbReference>
<dbReference type="Pfam" id="PF01471">
    <property type="entry name" value="PG_binding_1"/>
    <property type="match status" value="1"/>
</dbReference>
<sequence>MYHPFFGLQEPAFAIAVNPRYLYMSQQHREALAHLLFGLRGGGFVQLTGEVGTGKTTIIRCLLEQLPSDTDIALILNPMASVPELLSTICDELGARYISDDDTSVKTLTDALYDRLLDNHGRGRKTVLLIDEAQSLSAEALEQIRLLTNLETHTEKLLNIILVGQPELCDLLAQPSLRQLAQRITARFHLNPLSREETAAYIQHRLQVAGLASGSTLIPEDIQTEVHRFSGGIPRLINIICERMLLGAYGQNRNVIDRELFRQARREITGEPASDRPSTTAAPTPKRARPAWLASAIAGFAGITLGALLFGGLGNELPWQATPEPEPTVPKLSAASPSVASEVPPTNITAPDATGSVDTDSEAMPNTDPPALPERPWPRKLDDALRHLADHFSLSVPTTGSPCTESPEPGHACGRRMLTTWNELIELDRPGVLTLITPERKLAYIPLLGLNDQQALTWLEGRPQTVDWADVAQLWTGEFHHFWFRPAGFDGGLSPGERGPAVRWLAEQFAELDSEAEPLSRDRYNQPLQARVEIFQRAEGLTPDGLFGENTLNQLARRLGLDPGLLPIAEAP</sequence>
<evidence type="ECO:0000313" key="4">
    <source>
        <dbReference type="Proteomes" id="UP000273643"/>
    </source>
</evidence>
<evidence type="ECO:0000259" key="2">
    <source>
        <dbReference type="SMART" id="SM00382"/>
    </source>
</evidence>
<dbReference type="InterPro" id="IPR052026">
    <property type="entry name" value="ExeA_AAA_ATPase_DNA-bind"/>
</dbReference>
<dbReference type="Pfam" id="PF13401">
    <property type="entry name" value="AAA_22"/>
    <property type="match status" value="1"/>
</dbReference>
<reference evidence="3 4" key="1">
    <citation type="submission" date="2018-11" db="EMBL/GenBank/DDBJ databases">
        <title>Genomic Encyclopedia of Type Strains, Phase IV (KMG-IV): sequencing the most valuable type-strain genomes for metagenomic binning, comparative biology and taxonomic classification.</title>
        <authorList>
            <person name="Goeker M."/>
        </authorList>
    </citation>
    <scope>NUCLEOTIDE SEQUENCE [LARGE SCALE GENOMIC DNA]</scope>
    <source>
        <strain evidence="3 4">DSM 16974</strain>
    </source>
</reference>
<dbReference type="InterPro" id="IPR036365">
    <property type="entry name" value="PGBD-like_sf"/>
</dbReference>
<feature type="compositionally biased region" description="Low complexity" evidence="1">
    <location>
        <begin position="276"/>
        <end position="285"/>
    </location>
</feature>
<feature type="region of interest" description="Disordered" evidence="1">
    <location>
        <begin position="267"/>
        <end position="288"/>
    </location>
</feature>
<dbReference type="GO" id="GO:0016887">
    <property type="term" value="F:ATP hydrolysis activity"/>
    <property type="evidence" value="ECO:0007669"/>
    <property type="project" value="InterPro"/>
</dbReference>
<dbReference type="SUPFAM" id="SSF52540">
    <property type="entry name" value="P-loop containing nucleoside triphosphate hydrolases"/>
    <property type="match status" value="1"/>
</dbReference>
<name>A0A3N1NX07_9GAMM</name>
<dbReference type="AlphaFoldDB" id="A0A3N1NX07"/>
<protein>
    <submittedName>
        <fullName evidence="3">Type II secretion system protein A</fullName>
    </submittedName>
</protein>
<evidence type="ECO:0000313" key="3">
    <source>
        <dbReference type="EMBL" id="ROQ20703.1"/>
    </source>
</evidence>
<evidence type="ECO:0000256" key="1">
    <source>
        <dbReference type="SAM" id="MobiDB-lite"/>
    </source>
</evidence>
<dbReference type="CDD" id="cd00009">
    <property type="entry name" value="AAA"/>
    <property type="match status" value="1"/>
</dbReference>
<dbReference type="InterPro" id="IPR049945">
    <property type="entry name" value="AAA_22"/>
</dbReference>
<gene>
    <name evidence="3" type="ORF">EDC38_1316</name>
</gene>
<dbReference type="Gene3D" id="3.90.70.10">
    <property type="entry name" value="Cysteine proteinases"/>
    <property type="match status" value="1"/>
</dbReference>
<dbReference type="InterPro" id="IPR002477">
    <property type="entry name" value="Peptidoglycan-bd-like"/>
</dbReference>
<dbReference type="PANTHER" id="PTHR35894">
    <property type="entry name" value="GENERAL SECRETION PATHWAY PROTEIN A-RELATED"/>
    <property type="match status" value="1"/>
</dbReference>
<dbReference type="RefSeq" id="WP_123637810.1">
    <property type="nucleotide sequence ID" value="NZ_RJUK01000001.1"/>
</dbReference>
<dbReference type="InterPro" id="IPR027417">
    <property type="entry name" value="P-loop_NTPase"/>
</dbReference>
<organism evidence="3 4">
    <name type="scientific">Marinimicrobium koreense</name>
    <dbReference type="NCBI Taxonomy" id="306545"/>
    <lineage>
        <taxon>Bacteria</taxon>
        <taxon>Pseudomonadati</taxon>
        <taxon>Pseudomonadota</taxon>
        <taxon>Gammaproteobacteria</taxon>
        <taxon>Cellvibrionales</taxon>
        <taxon>Cellvibrionaceae</taxon>
        <taxon>Marinimicrobium</taxon>
    </lineage>
</organism>
<feature type="region of interest" description="Disordered" evidence="1">
    <location>
        <begin position="319"/>
        <end position="376"/>
    </location>
</feature>
<dbReference type="Proteomes" id="UP000273643">
    <property type="component" value="Unassembled WGS sequence"/>
</dbReference>
<comment type="caution">
    <text evidence="3">The sequence shown here is derived from an EMBL/GenBank/DDBJ whole genome shotgun (WGS) entry which is preliminary data.</text>
</comment>
<dbReference type="Gene3D" id="1.10.101.10">
    <property type="entry name" value="PGBD-like superfamily/PGBD"/>
    <property type="match status" value="1"/>
</dbReference>